<evidence type="ECO:0000313" key="1">
    <source>
        <dbReference type="EMBL" id="KAJ8411159.1"/>
    </source>
</evidence>
<organism evidence="1 2">
    <name type="scientific">Aldrovandia affinis</name>
    <dbReference type="NCBI Taxonomy" id="143900"/>
    <lineage>
        <taxon>Eukaryota</taxon>
        <taxon>Metazoa</taxon>
        <taxon>Chordata</taxon>
        <taxon>Craniata</taxon>
        <taxon>Vertebrata</taxon>
        <taxon>Euteleostomi</taxon>
        <taxon>Actinopterygii</taxon>
        <taxon>Neopterygii</taxon>
        <taxon>Teleostei</taxon>
        <taxon>Notacanthiformes</taxon>
        <taxon>Halosauridae</taxon>
        <taxon>Aldrovandia</taxon>
    </lineage>
</organism>
<protein>
    <submittedName>
        <fullName evidence="1">Uncharacterized protein</fullName>
    </submittedName>
</protein>
<proteinExistence type="predicted"/>
<comment type="caution">
    <text evidence="1">The sequence shown here is derived from an EMBL/GenBank/DDBJ whole genome shotgun (WGS) entry which is preliminary data.</text>
</comment>
<evidence type="ECO:0000313" key="2">
    <source>
        <dbReference type="Proteomes" id="UP001221898"/>
    </source>
</evidence>
<dbReference type="Proteomes" id="UP001221898">
    <property type="component" value="Unassembled WGS sequence"/>
</dbReference>
<keyword evidence="2" id="KW-1185">Reference proteome</keyword>
<gene>
    <name evidence="1" type="ORF">AAFF_G00171650</name>
</gene>
<reference evidence="1" key="1">
    <citation type="journal article" date="2023" name="Science">
        <title>Genome structures resolve the early diversification of teleost fishes.</title>
        <authorList>
            <person name="Parey E."/>
            <person name="Louis A."/>
            <person name="Montfort J."/>
            <person name="Bouchez O."/>
            <person name="Roques C."/>
            <person name="Iampietro C."/>
            <person name="Lluch J."/>
            <person name="Castinel A."/>
            <person name="Donnadieu C."/>
            <person name="Desvignes T."/>
            <person name="Floi Bucao C."/>
            <person name="Jouanno E."/>
            <person name="Wen M."/>
            <person name="Mejri S."/>
            <person name="Dirks R."/>
            <person name="Jansen H."/>
            <person name="Henkel C."/>
            <person name="Chen W.J."/>
            <person name="Zahm M."/>
            <person name="Cabau C."/>
            <person name="Klopp C."/>
            <person name="Thompson A.W."/>
            <person name="Robinson-Rechavi M."/>
            <person name="Braasch I."/>
            <person name="Lecointre G."/>
            <person name="Bobe J."/>
            <person name="Postlethwait J.H."/>
            <person name="Berthelot C."/>
            <person name="Roest Crollius H."/>
            <person name="Guiguen Y."/>
        </authorList>
    </citation>
    <scope>NUCLEOTIDE SEQUENCE</scope>
    <source>
        <strain evidence="1">NC1722</strain>
    </source>
</reference>
<sequence length="89" mass="9950">MMLCDGAKYLVDRFYAEVALTINEISLSQIATLCTMKDSGFLNQPGTAVHSVGRFRLAVCVRSRSVNKPVFRRQAKVTSVGRPLFRRQA</sequence>
<dbReference type="EMBL" id="JAINUG010000023">
    <property type="protein sequence ID" value="KAJ8411159.1"/>
    <property type="molecule type" value="Genomic_DNA"/>
</dbReference>
<accession>A0AAD7SYK3</accession>
<name>A0AAD7SYK3_9TELE</name>
<dbReference type="AlphaFoldDB" id="A0AAD7SYK3"/>